<accession>A0A4E0RWW6</accession>
<organism evidence="1 2">
    <name type="scientific">Fasciola hepatica</name>
    <name type="common">Liver fluke</name>
    <dbReference type="NCBI Taxonomy" id="6192"/>
    <lineage>
        <taxon>Eukaryota</taxon>
        <taxon>Metazoa</taxon>
        <taxon>Spiralia</taxon>
        <taxon>Lophotrochozoa</taxon>
        <taxon>Platyhelminthes</taxon>
        <taxon>Trematoda</taxon>
        <taxon>Digenea</taxon>
        <taxon>Plagiorchiida</taxon>
        <taxon>Echinostomata</taxon>
        <taxon>Echinostomatoidea</taxon>
        <taxon>Fasciolidae</taxon>
        <taxon>Fasciola</taxon>
    </lineage>
</organism>
<evidence type="ECO:0000313" key="2">
    <source>
        <dbReference type="Proteomes" id="UP000230066"/>
    </source>
</evidence>
<reference evidence="1" key="1">
    <citation type="submission" date="2019-03" db="EMBL/GenBank/DDBJ databases">
        <title>Improved annotation for the trematode Fasciola hepatica.</title>
        <authorList>
            <person name="Choi Y.-J."/>
            <person name="Martin J."/>
            <person name="Mitreva M."/>
        </authorList>
    </citation>
    <scope>NUCLEOTIDE SEQUENCE [LARGE SCALE GENOMIC DNA]</scope>
</reference>
<dbReference type="EMBL" id="JXXN02002692">
    <property type="protein sequence ID" value="THD22532.1"/>
    <property type="molecule type" value="Genomic_DNA"/>
</dbReference>
<dbReference type="Proteomes" id="UP000230066">
    <property type="component" value="Unassembled WGS sequence"/>
</dbReference>
<comment type="caution">
    <text evidence="1">The sequence shown here is derived from an EMBL/GenBank/DDBJ whole genome shotgun (WGS) entry which is preliminary data.</text>
</comment>
<proteinExistence type="predicted"/>
<sequence length="331" mass="37964">MLPLSALFHYSRKMFILCTRHIVVIVLLLTVCSFCYCEEAVKLPSFFIPIMPCKTSTRPGNWCQWGPWSDCSYTYCVRTRARQCACPTPPEWNPNTECDTSRPQDDYLQDGELKKQTRYIRRTTNKERCSFPIMLSGKYFPDCIPRDQLEKLDFKDLEPGEYFCLIDNKFHPCDMNGEELAVVGMEERDIGACDGWSTTFHRRTSAPQSSRLSYGADSELGMECTFYTGEALHKCAVNYFYGEDSGSDFGRLTNLAFDIDNCRFACALRPKCRGIEFVKGVSCTMIMESVNLAPETYLGVTVEGKPKECSEAETPKKYREAIIHLENKYMY</sequence>
<gene>
    <name evidence="1" type="ORF">D915_006467</name>
</gene>
<keyword evidence="2" id="KW-1185">Reference proteome</keyword>
<dbReference type="AlphaFoldDB" id="A0A4E0RWW6"/>
<evidence type="ECO:0000313" key="1">
    <source>
        <dbReference type="EMBL" id="THD22532.1"/>
    </source>
</evidence>
<name>A0A4E0RWW6_FASHE</name>
<protein>
    <submittedName>
        <fullName evidence="1">PHD finger protein 10</fullName>
    </submittedName>
</protein>